<dbReference type="Proteomes" id="UP001597229">
    <property type="component" value="Unassembled WGS sequence"/>
</dbReference>
<protein>
    <submittedName>
        <fullName evidence="5">Biotin-dependent carboxyltransferase family protein</fullName>
    </submittedName>
</protein>
<dbReference type="PANTHER" id="PTHR43309:SF3">
    <property type="entry name" value="5-OXOPROLINASE SUBUNIT C"/>
    <property type="match status" value="1"/>
</dbReference>
<dbReference type="EMBL" id="JBHTLX010000023">
    <property type="protein sequence ID" value="MFD1250323.1"/>
    <property type="molecule type" value="Genomic_DNA"/>
</dbReference>
<proteinExistence type="predicted"/>
<gene>
    <name evidence="5" type="ORF">ACFQ3F_21190</name>
</gene>
<dbReference type="Gene3D" id="2.40.100.10">
    <property type="entry name" value="Cyclophilin-like"/>
    <property type="match status" value="1"/>
</dbReference>
<dbReference type="InterPro" id="IPR029000">
    <property type="entry name" value="Cyclophilin-like_dom_sf"/>
</dbReference>
<organism evidence="5 6">
    <name type="scientific">Nocardioides ginsengisoli</name>
    <dbReference type="NCBI Taxonomy" id="363868"/>
    <lineage>
        <taxon>Bacteria</taxon>
        <taxon>Bacillati</taxon>
        <taxon>Actinomycetota</taxon>
        <taxon>Actinomycetes</taxon>
        <taxon>Propionibacteriales</taxon>
        <taxon>Nocardioidaceae</taxon>
        <taxon>Nocardioides</taxon>
    </lineage>
</organism>
<evidence type="ECO:0000313" key="6">
    <source>
        <dbReference type="Proteomes" id="UP001597229"/>
    </source>
</evidence>
<sequence>MFVEVVEPGLATTVQDLGRTGAYNVGIPPSGALDQRSARIANLLVGNPETAALLEAPYLAPKLSFDGPAVVAVTGASAQVLVNGEERPSWSAVRVGAGDVLSLGFVTAGARVYIAVAGGIDVPAVLGSRSTYVLGGLGGHDGRALVAGDRLPVGEAGGVPVEDQPLRTLPERYFPTWSREVDLRVVLGLYDYRLSEHSRDLLVESDWKLTPVADRTGFRYQGPQLDFIEREQPFGAGSDPSNIVDAGYPIGSIQVPSGSEPIVLHRDAVSGGGYAQVGTVVSVDLDLVGQCAPGTVTRLVPVTLDDALKARAQARENLDEVRAVLAG</sequence>
<dbReference type="SUPFAM" id="SSF50891">
    <property type="entry name" value="Cyclophilin-like"/>
    <property type="match status" value="1"/>
</dbReference>
<dbReference type="NCBIfam" id="TIGR00724">
    <property type="entry name" value="urea_amlyse_rel"/>
    <property type="match status" value="1"/>
</dbReference>
<comment type="caution">
    <text evidence="5">The sequence shown here is derived from an EMBL/GenBank/DDBJ whole genome shotgun (WGS) entry which is preliminary data.</text>
</comment>
<dbReference type="RefSeq" id="WP_367919601.1">
    <property type="nucleotide sequence ID" value="NZ_BAABAC010000023.1"/>
</dbReference>
<keyword evidence="2" id="KW-0378">Hydrolase</keyword>
<dbReference type="InterPro" id="IPR052708">
    <property type="entry name" value="PxpC"/>
</dbReference>
<name>A0ABW3W4V1_9ACTN</name>
<keyword evidence="3" id="KW-0067">ATP-binding</keyword>
<reference evidence="6" key="1">
    <citation type="journal article" date="2019" name="Int. J. Syst. Evol. Microbiol.">
        <title>The Global Catalogue of Microorganisms (GCM) 10K type strain sequencing project: providing services to taxonomists for standard genome sequencing and annotation.</title>
        <authorList>
            <consortium name="The Broad Institute Genomics Platform"/>
            <consortium name="The Broad Institute Genome Sequencing Center for Infectious Disease"/>
            <person name="Wu L."/>
            <person name="Ma J."/>
        </authorList>
    </citation>
    <scope>NUCLEOTIDE SEQUENCE [LARGE SCALE GENOMIC DNA]</scope>
    <source>
        <strain evidence="6">CCUG 52478</strain>
    </source>
</reference>
<dbReference type="SMART" id="SM00797">
    <property type="entry name" value="AHS2"/>
    <property type="match status" value="1"/>
</dbReference>
<evidence type="ECO:0000256" key="1">
    <source>
        <dbReference type="ARBA" id="ARBA00022741"/>
    </source>
</evidence>
<dbReference type="Pfam" id="PF02626">
    <property type="entry name" value="CT_A_B"/>
    <property type="match status" value="1"/>
</dbReference>
<dbReference type="InterPro" id="IPR003778">
    <property type="entry name" value="CT_A_B"/>
</dbReference>
<accession>A0ABW3W4V1</accession>
<evidence type="ECO:0000313" key="5">
    <source>
        <dbReference type="EMBL" id="MFD1250323.1"/>
    </source>
</evidence>
<keyword evidence="1" id="KW-0547">Nucleotide-binding</keyword>
<keyword evidence="6" id="KW-1185">Reference proteome</keyword>
<evidence type="ECO:0000259" key="4">
    <source>
        <dbReference type="SMART" id="SM00797"/>
    </source>
</evidence>
<dbReference type="PANTHER" id="PTHR43309">
    <property type="entry name" value="5-OXOPROLINASE SUBUNIT C"/>
    <property type="match status" value="1"/>
</dbReference>
<feature type="domain" description="Carboxyltransferase" evidence="4">
    <location>
        <begin position="24"/>
        <end position="318"/>
    </location>
</feature>
<evidence type="ECO:0000256" key="2">
    <source>
        <dbReference type="ARBA" id="ARBA00022801"/>
    </source>
</evidence>
<evidence type="ECO:0000256" key="3">
    <source>
        <dbReference type="ARBA" id="ARBA00022840"/>
    </source>
</evidence>